<feature type="region of interest" description="Disordered" evidence="2">
    <location>
        <begin position="24"/>
        <end position="76"/>
    </location>
</feature>
<sequence length="202" mass="22562">MKKLLSLLLVLMLTIFLAACGDDGETEADTTNDETETEETNEGDQETENEDSETENEKENKDEESSDESEVSDTVLENEDYKYVIKGTEQLTGKYEDRPILAVEVEFTNKTDEPTSPWMALALKAEQETDTTVEILNGANGLFPDDYKPDLVKMGDTNVKSGATVEAVIGYEILYPGSPVILKEFTMMDEDISFKRIVETSK</sequence>
<feature type="compositionally biased region" description="Acidic residues" evidence="2">
    <location>
        <begin position="24"/>
        <end position="54"/>
    </location>
</feature>
<evidence type="ECO:0000313" key="5">
    <source>
        <dbReference type="EMBL" id="MFD2637730.1"/>
    </source>
</evidence>
<comment type="caution">
    <text evidence="5">The sequence shown here is derived from an EMBL/GenBank/DDBJ whole genome shotgun (WGS) entry which is preliminary data.</text>
</comment>
<dbReference type="InterPro" id="IPR029050">
    <property type="entry name" value="Immunoprotect_excell_Ig-like"/>
</dbReference>
<feature type="chain" id="PRO_5046362249" evidence="3">
    <location>
        <begin position="19"/>
        <end position="202"/>
    </location>
</feature>
<dbReference type="InterPro" id="IPR031989">
    <property type="entry name" value="DUF5067"/>
</dbReference>
<evidence type="ECO:0000259" key="4">
    <source>
        <dbReference type="Pfam" id="PF16729"/>
    </source>
</evidence>
<evidence type="ECO:0000256" key="2">
    <source>
        <dbReference type="SAM" id="MobiDB-lite"/>
    </source>
</evidence>
<evidence type="ECO:0000313" key="6">
    <source>
        <dbReference type="Proteomes" id="UP001597452"/>
    </source>
</evidence>
<feature type="domain" description="DUF5067" evidence="4">
    <location>
        <begin position="57"/>
        <end position="182"/>
    </location>
</feature>
<proteinExistence type="predicted"/>
<keyword evidence="6" id="KW-1185">Reference proteome</keyword>
<protein>
    <submittedName>
        <fullName evidence="5">DUF5067 domain-containing protein</fullName>
    </submittedName>
</protein>
<evidence type="ECO:0000256" key="3">
    <source>
        <dbReference type="SAM" id="SignalP"/>
    </source>
</evidence>
<feature type="signal peptide" evidence="3">
    <location>
        <begin position="1"/>
        <end position="18"/>
    </location>
</feature>
<dbReference type="EMBL" id="JBHUMZ010000010">
    <property type="protein sequence ID" value="MFD2637730.1"/>
    <property type="molecule type" value="Genomic_DNA"/>
</dbReference>
<name>A0ABW5Q727_9BACI</name>
<dbReference type="PROSITE" id="PS51257">
    <property type="entry name" value="PROKAR_LIPOPROTEIN"/>
    <property type="match status" value="1"/>
</dbReference>
<accession>A0ABW5Q727</accession>
<organism evidence="5 6">
    <name type="scientific">Piscibacillus salipiscarius</name>
    <dbReference type="NCBI Taxonomy" id="299480"/>
    <lineage>
        <taxon>Bacteria</taxon>
        <taxon>Bacillati</taxon>
        <taxon>Bacillota</taxon>
        <taxon>Bacilli</taxon>
        <taxon>Bacillales</taxon>
        <taxon>Bacillaceae</taxon>
        <taxon>Piscibacillus</taxon>
    </lineage>
</organism>
<gene>
    <name evidence="5" type="ORF">ACFSW4_02435</name>
</gene>
<reference evidence="6" key="1">
    <citation type="journal article" date="2019" name="Int. J. Syst. Evol. Microbiol.">
        <title>The Global Catalogue of Microorganisms (GCM) 10K type strain sequencing project: providing services to taxonomists for standard genome sequencing and annotation.</title>
        <authorList>
            <consortium name="The Broad Institute Genomics Platform"/>
            <consortium name="The Broad Institute Genome Sequencing Center for Infectious Disease"/>
            <person name="Wu L."/>
            <person name="Ma J."/>
        </authorList>
    </citation>
    <scope>NUCLEOTIDE SEQUENCE [LARGE SCALE GENOMIC DNA]</scope>
    <source>
        <strain evidence="6">TISTR 1571</strain>
    </source>
</reference>
<dbReference type="Pfam" id="PF16729">
    <property type="entry name" value="DUF5067"/>
    <property type="match status" value="1"/>
</dbReference>
<dbReference type="Gene3D" id="2.60.40.1240">
    <property type="match status" value="1"/>
</dbReference>
<evidence type="ECO:0000256" key="1">
    <source>
        <dbReference type="ARBA" id="ARBA00022729"/>
    </source>
</evidence>
<dbReference type="Proteomes" id="UP001597452">
    <property type="component" value="Unassembled WGS sequence"/>
</dbReference>
<dbReference type="RefSeq" id="WP_377327233.1">
    <property type="nucleotide sequence ID" value="NZ_JBHUMZ010000010.1"/>
</dbReference>
<keyword evidence="1 3" id="KW-0732">Signal</keyword>